<name>A0ABR6ZZ25_9BURK</name>
<dbReference type="EMBL" id="JACOGF010000026">
    <property type="protein sequence ID" value="MBC3921115.1"/>
    <property type="molecule type" value="Genomic_DNA"/>
</dbReference>
<organism evidence="1 2">
    <name type="scientific">Undibacterium hunanense</name>
    <dbReference type="NCBI Taxonomy" id="2762292"/>
    <lineage>
        <taxon>Bacteria</taxon>
        <taxon>Pseudomonadati</taxon>
        <taxon>Pseudomonadota</taxon>
        <taxon>Betaproteobacteria</taxon>
        <taxon>Burkholderiales</taxon>
        <taxon>Oxalobacteraceae</taxon>
        <taxon>Undibacterium</taxon>
    </lineage>
</organism>
<evidence type="ECO:0000313" key="2">
    <source>
        <dbReference type="Proteomes" id="UP000650424"/>
    </source>
</evidence>
<reference evidence="1 2" key="1">
    <citation type="submission" date="2020-08" db="EMBL/GenBank/DDBJ databases">
        <title>Novel species isolated from subtropical streams in China.</title>
        <authorList>
            <person name="Lu H."/>
        </authorList>
    </citation>
    <scope>NUCLEOTIDE SEQUENCE [LARGE SCALE GENOMIC DNA]</scope>
    <source>
        <strain evidence="1 2">CY18W</strain>
    </source>
</reference>
<protein>
    <submittedName>
        <fullName evidence="1">Uncharacterized protein</fullName>
    </submittedName>
</protein>
<sequence length="62" mass="7150">MEKDCGERLRNEAKEQKYLKGWCVASDEKMGQKIEINAAVMTAPNKTGTLQSVPVWEIRYLY</sequence>
<accession>A0ABR6ZZ25</accession>
<gene>
    <name evidence="1" type="ORF">H8L32_26870</name>
</gene>
<evidence type="ECO:0000313" key="1">
    <source>
        <dbReference type="EMBL" id="MBC3921115.1"/>
    </source>
</evidence>
<comment type="caution">
    <text evidence="1">The sequence shown here is derived from an EMBL/GenBank/DDBJ whole genome shotgun (WGS) entry which is preliminary data.</text>
</comment>
<dbReference type="Proteomes" id="UP000650424">
    <property type="component" value="Unassembled WGS sequence"/>
</dbReference>
<proteinExistence type="predicted"/>
<keyword evidence="2" id="KW-1185">Reference proteome</keyword>